<evidence type="ECO:0000259" key="7">
    <source>
        <dbReference type="Pfam" id="PF08244"/>
    </source>
</evidence>
<dbReference type="Gene3D" id="2.60.120.560">
    <property type="entry name" value="Exo-inulinase, domain 1"/>
    <property type="match status" value="1"/>
</dbReference>
<name>A0A3N9TM85_9VIBR</name>
<proteinExistence type="inferred from homology"/>
<evidence type="ECO:0000313" key="8">
    <source>
        <dbReference type="EMBL" id="RQW65114.1"/>
    </source>
</evidence>
<dbReference type="Pfam" id="PF08244">
    <property type="entry name" value="Glyco_hydro_32C"/>
    <property type="match status" value="1"/>
</dbReference>
<dbReference type="NCBIfam" id="TIGR01322">
    <property type="entry name" value="scrB_fam"/>
    <property type="match status" value="1"/>
</dbReference>
<dbReference type="PANTHER" id="PTHR43101">
    <property type="entry name" value="BETA-FRUCTOSIDASE"/>
    <property type="match status" value="1"/>
</dbReference>
<comment type="subcellular location">
    <subcellularLocation>
        <location evidence="5">Cytoplasm</location>
    </subcellularLocation>
</comment>
<dbReference type="GO" id="GO:0005737">
    <property type="term" value="C:cytoplasm"/>
    <property type="evidence" value="ECO:0007669"/>
    <property type="project" value="UniProtKB-SubCell"/>
</dbReference>
<evidence type="ECO:0000256" key="5">
    <source>
        <dbReference type="RuleBase" id="RU365015"/>
    </source>
</evidence>
<dbReference type="SUPFAM" id="SSF49899">
    <property type="entry name" value="Concanavalin A-like lectins/glucanases"/>
    <property type="match status" value="1"/>
</dbReference>
<keyword evidence="9" id="KW-1185">Reference proteome</keyword>
<dbReference type="InterPro" id="IPR013189">
    <property type="entry name" value="Glyco_hydro_32_C"/>
</dbReference>
<dbReference type="InterPro" id="IPR013320">
    <property type="entry name" value="ConA-like_dom_sf"/>
</dbReference>
<dbReference type="InterPro" id="IPR006232">
    <property type="entry name" value="Suc6P_hydrolase"/>
</dbReference>
<dbReference type="EMBL" id="RJVQ01000001">
    <property type="protein sequence ID" value="RQW65114.1"/>
    <property type="molecule type" value="Genomic_DNA"/>
</dbReference>
<comment type="catalytic activity">
    <reaction evidence="4">
        <text>Hydrolysis of terminal non-reducing beta-D-fructofuranoside residues in beta-D-fructofuranosides.</text>
        <dbReference type="EC" id="3.2.1.26"/>
    </reaction>
</comment>
<feature type="domain" description="Glycosyl hydrolase family 32 N-terminal" evidence="6">
    <location>
        <begin position="99"/>
        <end position="399"/>
    </location>
</feature>
<dbReference type="Gene3D" id="2.115.10.20">
    <property type="entry name" value="Glycosyl hydrolase domain, family 43"/>
    <property type="match status" value="1"/>
</dbReference>
<dbReference type="InterPro" id="IPR051214">
    <property type="entry name" value="GH32_Enzymes"/>
</dbReference>
<evidence type="ECO:0000256" key="4">
    <source>
        <dbReference type="RuleBase" id="RU362110"/>
    </source>
</evidence>
<feature type="domain" description="Glycosyl hydrolase family 32 C-terminal" evidence="7">
    <location>
        <begin position="422"/>
        <end position="520"/>
    </location>
</feature>
<dbReference type="EC" id="3.2.1.26" evidence="4"/>
<evidence type="ECO:0000313" key="9">
    <source>
        <dbReference type="Proteomes" id="UP000281112"/>
    </source>
</evidence>
<comment type="pathway">
    <text evidence="5">Glycan biosynthesis; sucrose metabolism.</text>
</comment>
<keyword evidence="3 4" id="KW-0326">Glycosidase</keyword>
<dbReference type="AlphaFoldDB" id="A0A3N9TM85"/>
<dbReference type="PROSITE" id="PS00609">
    <property type="entry name" value="GLYCOSYL_HYDROL_F32"/>
    <property type="match status" value="1"/>
</dbReference>
<dbReference type="InterPro" id="IPR018053">
    <property type="entry name" value="Glyco_hydro_32_AS"/>
</dbReference>
<dbReference type="Pfam" id="PF00251">
    <property type="entry name" value="Glyco_hydro_32N"/>
    <property type="match status" value="1"/>
</dbReference>
<evidence type="ECO:0000256" key="1">
    <source>
        <dbReference type="ARBA" id="ARBA00009902"/>
    </source>
</evidence>
<dbReference type="InterPro" id="IPR023296">
    <property type="entry name" value="Glyco_hydro_beta-prop_sf"/>
</dbReference>
<evidence type="ECO:0000256" key="2">
    <source>
        <dbReference type="ARBA" id="ARBA00022801"/>
    </source>
</evidence>
<dbReference type="GO" id="GO:0004564">
    <property type="term" value="F:beta-fructofuranosidase activity"/>
    <property type="evidence" value="ECO:0007669"/>
    <property type="project" value="UniProtKB-EC"/>
</dbReference>
<keyword evidence="2 4" id="KW-0378">Hydrolase</keyword>
<dbReference type="SUPFAM" id="SSF75005">
    <property type="entry name" value="Arabinanase/levansucrase/invertase"/>
    <property type="match status" value="1"/>
</dbReference>
<sequence>MLFHEFIRLAGGVKNVLRVLLPHNQVALCINDVTLVSNDLPLGVTLEKVLDETHLVSSGSVEPTPVDLLNLGKEIDTNLREKASLCFKQKASAYRPGWHVSPPQGLLNDPNGFIFHQGKYYLCFQWYPFECIHKDKYWVQMSSDDLINWNRESIALTPSDWFDSHGVYSGHAVSREDGIMVFYTGNTRIGDDRIRQTTQCAAITKDGKHYDKLGPLIPQIPLGVTEHIRDPKVIFHEDKWWMFLGAQTTDLKGRLAIYTSSDLLEWDYKGLFGQELGDYGYMWECPDVFKLDGQYYLAFSPQGIEPDSSYNTLPHQNRIAPIEFTNKGGITIGQPVTLDYGFDFYAFQSTETSDSRRVMIGWMGLPDEVNQPSCDDGWIHQFSLPRVLCMENGILKQQPCVELERLRGEKIDFPCIAGTHELKTKQFDLSLKLKAGGEIQLFADDTFHTTLRYEPDEHRLVWERANTELRESDTTREAPAAGDWVELRILADNSSLEIFINDGEAVMTGRVFTPATATRLILDNQVIDVSGYYLSDSQLPFANQ</sequence>
<dbReference type="InterPro" id="IPR001362">
    <property type="entry name" value="Glyco_hydro_32"/>
</dbReference>
<dbReference type="OrthoDB" id="9801455at2"/>
<dbReference type="Proteomes" id="UP000281112">
    <property type="component" value="Unassembled WGS sequence"/>
</dbReference>
<dbReference type="CDD" id="cd18623">
    <property type="entry name" value="GH32_ScrB-like"/>
    <property type="match status" value="1"/>
</dbReference>
<evidence type="ECO:0000259" key="6">
    <source>
        <dbReference type="Pfam" id="PF00251"/>
    </source>
</evidence>
<reference evidence="8 9" key="1">
    <citation type="submission" date="2018-11" db="EMBL/GenBank/DDBJ databases">
        <title>Vibrio LJC006 sp. nov., isolated from seawater during the bloom of the enteromorpha.</title>
        <authorList>
            <person name="Liang J."/>
        </authorList>
    </citation>
    <scope>NUCLEOTIDE SEQUENCE [LARGE SCALE GENOMIC DNA]</scope>
    <source>
        <strain evidence="8 9">LJC006</strain>
    </source>
</reference>
<accession>A0A3N9TM85</accession>
<dbReference type="PANTHER" id="PTHR43101:SF1">
    <property type="entry name" value="BETA-FRUCTOSIDASE"/>
    <property type="match status" value="1"/>
</dbReference>
<comment type="caution">
    <text evidence="8">The sequence shown here is derived from an EMBL/GenBank/DDBJ whole genome shotgun (WGS) entry which is preliminary data.</text>
</comment>
<dbReference type="InterPro" id="IPR013148">
    <property type="entry name" value="Glyco_hydro_32_N"/>
</dbReference>
<comment type="function">
    <text evidence="5">Enables the bacterium to metabolize sucrose as a sole carbon source.</text>
</comment>
<comment type="similarity">
    <text evidence="1 4">Belongs to the glycosyl hydrolase 32 family.</text>
</comment>
<gene>
    <name evidence="8" type="ORF">EES38_03510</name>
</gene>
<organism evidence="8 9">
    <name type="scientific">Vibrio viridaestus</name>
    <dbReference type="NCBI Taxonomy" id="2487322"/>
    <lineage>
        <taxon>Bacteria</taxon>
        <taxon>Pseudomonadati</taxon>
        <taxon>Pseudomonadota</taxon>
        <taxon>Gammaproteobacteria</taxon>
        <taxon>Vibrionales</taxon>
        <taxon>Vibrionaceae</taxon>
        <taxon>Vibrio</taxon>
    </lineage>
</organism>
<keyword evidence="5" id="KW-0119">Carbohydrate metabolism</keyword>
<dbReference type="GO" id="GO:0005985">
    <property type="term" value="P:sucrose metabolic process"/>
    <property type="evidence" value="ECO:0007669"/>
    <property type="project" value="UniProtKB-UniPathway"/>
</dbReference>
<dbReference type="UniPathway" id="UPA00238"/>
<dbReference type="RefSeq" id="WP_124935768.1">
    <property type="nucleotide sequence ID" value="NZ_RJVQ01000001.1"/>
</dbReference>
<protein>
    <recommendedName>
        <fullName evidence="4">Sucrose-6-phosphate hydrolase</fullName>
        <ecNumber evidence="4">3.2.1.26</ecNumber>
    </recommendedName>
    <alternativeName>
        <fullName evidence="5">Invertase</fullName>
    </alternativeName>
</protein>
<evidence type="ECO:0000256" key="3">
    <source>
        <dbReference type="ARBA" id="ARBA00023295"/>
    </source>
</evidence>
<dbReference type="SMART" id="SM00640">
    <property type="entry name" value="Glyco_32"/>
    <property type="match status" value="1"/>
</dbReference>
<keyword evidence="5" id="KW-0963">Cytoplasm</keyword>